<dbReference type="SMART" id="SM00930">
    <property type="entry name" value="NIL"/>
    <property type="match status" value="1"/>
</dbReference>
<sequence>MAFAKQRFWLTFGEDLCQRPIICQLARSFDLAFNIRNAQVTQSTGIVAIELEGEREVLKQAILWLEKEGVTVEPVELSTIEG</sequence>
<evidence type="ECO:0000313" key="3">
    <source>
        <dbReference type="Proteomes" id="UP000334923"/>
    </source>
</evidence>
<dbReference type="EMBL" id="CABFVA020000072">
    <property type="protein sequence ID" value="VVM06623.1"/>
    <property type="molecule type" value="Genomic_DNA"/>
</dbReference>
<dbReference type="InterPro" id="IPR018449">
    <property type="entry name" value="NIL_domain"/>
</dbReference>
<dbReference type="RefSeq" id="WP_142660182.1">
    <property type="nucleotide sequence ID" value="NZ_CABFVA020000072.1"/>
</dbReference>
<dbReference type="Pfam" id="PF09383">
    <property type="entry name" value="NIL"/>
    <property type="match status" value="1"/>
</dbReference>
<evidence type="ECO:0000259" key="1">
    <source>
        <dbReference type="SMART" id="SM00930"/>
    </source>
</evidence>
<dbReference type="OrthoDB" id="9808559at2"/>
<reference evidence="2 3" key="1">
    <citation type="submission" date="2019-09" db="EMBL/GenBank/DDBJ databases">
        <authorList>
            <person name="Cremers G."/>
        </authorList>
    </citation>
    <scope>NUCLEOTIDE SEQUENCE [LARGE SCALE GENOMIC DNA]</scope>
    <source>
        <strain evidence="2">4A</strain>
    </source>
</reference>
<dbReference type="SUPFAM" id="SSF55021">
    <property type="entry name" value="ACT-like"/>
    <property type="match status" value="1"/>
</dbReference>
<organism evidence="2 3">
    <name type="scientific">Methylacidimicrobium tartarophylax</name>
    <dbReference type="NCBI Taxonomy" id="1041768"/>
    <lineage>
        <taxon>Bacteria</taxon>
        <taxon>Pseudomonadati</taxon>
        <taxon>Verrucomicrobiota</taxon>
        <taxon>Methylacidimicrobium</taxon>
    </lineage>
</organism>
<dbReference type="InterPro" id="IPR045865">
    <property type="entry name" value="ACT-like_dom_sf"/>
</dbReference>
<keyword evidence="3" id="KW-1185">Reference proteome</keyword>
<evidence type="ECO:0000313" key="2">
    <source>
        <dbReference type="EMBL" id="VVM06623.1"/>
    </source>
</evidence>
<name>A0A5E6MFJ7_9BACT</name>
<dbReference type="Gene3D" id="3.30.70.260">
    <property type="match status" value="1"/>
</dbReference>
<dbReference type="Proteomes" id="UP000334923">
    <property type="component" value="Unassembled WGS sequence"/>
</dbReference>
<feature type="domain" description="NIL" evidence="1">
    <location>
        <begin position="4"/>
        <end position="75"/>
    </location>
</feature>
<gene>
    <name evidence="2" type="ORF">MAMT_01332</name>
</gene>
<accession>A0A5E6MFJ7</accession>
<proteinExistence type="predicted"/>
<dbReference type="AlphaFoldDB" id="A0A5E6MFJ7"/>
<protein>
    <recommendedName>
        <fullName evidence="1">NIL domain-containing protein</fullName>
    </recommendedName>
</protein>